<comment type="caution">
    <text evidence="2">The sequence shown here is derived from an EMBL/GenBank/DDBJ whole genome shotgun (WGS) entry which is preliminary data.</text>
</comment>
<protein>
    <submittedName>
        <fullName evidence="2">Uncharacterized protein</fullName>
    </submittedName>
</protein>
<feature type="transmembrane region" description="Helical" evidence="1">
    <location>
        <begin position="74"/>
        <end position="94"/>
    </location>
</feature>
<keyword evidence="1" id="KW-0812">Transmembrane</keyword>
<reference evidence="2 3" key="1">
    <citation type="journal article" date="2016" name="Nat. Commun.">
        <title>Thousands of microbial genomes shed light on interconnected biogeochemical processes in an aquifer system.</title>
        <authorList>
            <person name="Anantharaman K."/>
            <person name="Brown C.T."/>
            <person name="Hug L.A."/>
            <person name="Sharon I."/>
            <person name="Castelle C.J."/>
            <person name="Probst A.J."/>
            <person name="Thomas B.C."/>
            <person name="Singh A."/>
            <person name="Wilkins M.J."/>
            <person name="Karaoz U."/>
            <person name="Brodie E.L."/>
            <person name="Williams K.H."/>
            <person name="Hubbard S.S."/>
            <person name="Banfield J.F."/>
        </authorList>
    </citation>
    <scope>NUCLEOTIDE SEQUENCE [LARGE SCALE GENOMIC DNA]</scope>
</reference>
<dbReference type="STRING" id="1797513.A2782_00845"/>
<sequence length="124" mass="13196">MKGKRLKVIFIWALLLAVVSNGGAFLLGYLTGDQTLALLGALVITVLFAGFAGYKAASSLANDPEYQKKWNLTLLGASIAFVSGLFSAGIKYFLTGQLDFGVGFIPIIMAAIGAYLVERKQTSK</sequence>
<feature type="transmembrane region" description="Helical" evidence="1">
    <location>
        <begin position="34"/>
        <end position="54"/>
    </location>
</feature>
<organism evidence="2 3">
    <name type="scientific">Candidatus Blackburnbacteria bacterium RIFCSPHIGHO2_01_FULL_43_15b</name>
    <dbReference type="NCBI Taxonomy" id="1797513"/>
    <lineage>
        <taxon>Bacteria</taxon>
        <taxon>Candidatus Blackburniibacteriota</taxon>
    </lineage>
</organism>
<gene>
    <name evidence="2" type="ORF">A2782_00845</name>
</gene>
<accession>A0A1G1UZ27</accession>
<proteinExistence type="predicted"/>
<evidence type="ECO:0000313" key="3">
    <source>
        <dbReference type="Proteomes" id="UP000177967"/>
    </source>
</evidence>
<dbReference type="AlphaFoldDB" id="A0A1G1UZ27"/>
<dbReference type="EMBL" id="MHBW01000029">
    <property type="protein sequence ID" value="OGY08356.1"/>
    <property type="molecule type" value="Genomic_DNA"/>
</dbReference>
<evidence type="ECO:0000313" key="2">
    <source>
        <dbReference type="EMBL" id="OGY08356.1"/>
    </source>
</evidence>
<keyword evidence="1" id="KW-1133">Transmembrane helix</keyword>
<evidence type="ECO:0000256" key="1">
    <source>
        <dbReference type="SAM" id="Phobius"/>
    </source>
</evidence>
<name>A0A1G1UZ27_9BACT</name>
<keyword evidence="1" id="KW-0472">Membrane</keyword>
<feature type="transmembrane region" description="Helical" evidence="1">
    <location>
        <begin position="100"/>
        <end position="117"/>
    </location>
</feature>
<dbReference type="Proteomes" id="UP000177967">
    <property type="component" value="Unassembled WGS sequence"/>
</dbReference>